<comment type="catalytic activity">
    <reaction evidence="1 9">
        <text>guanosine(46) in tRNA + S-adenosyl-L-methionine = N(7)-methylguanosine(46) in tRNA + S-adenosyl-L-homocysteine</text>
        <dbReference type="Rhea" id="RHEA:42708"/>
        <dbReference type="Rhea" id="RHEA-COMP:10188"/>
        <dbReference type="Rhea" id="RHEA-COMP:10189"/>
        <dbReference type="ChEBI" id="CHEBI:57856"/>
        <dbReference type="ChEBI" id="CHEBI:59789"/>
        <dbReference type="ChEBI" id="CHEBI:74269"/>
        <dbReference type="ChEBI" id="CHEBI:74480"/>
        <dbReference type="EC" id="2.1.1.33"/>
    </reaction>
</comment>
<dbReference type="OrthoDB" id="9802090at2"/>
<dbReference type="EC" id="2.1.1.33" evidence="9"/>
<dbReference type="GO" id="GO:0008176">
    <property type="term" value="F:tRNA (guanine(46)-N7)-methyltransferase activity"/>
    <property type="evidence" value="ECO:0007669"/>
    <property type="project" value="UniProtKB-UniRule"/>
</dbReference>
<reference evidence="10 11" key="1">
    <citation type="submission" date="2019-07" db="EMBL/GenBank/DDBJ databases">
        <title>Lysobacter weifangensis sp. nov., isolated from bensulfuron-methyl contaminated farmland soil.</title>
        <authorList>
            <person name="Zhao H."/>
        </authorList>
    </citation>
    <scope>NUCLEOTIDE SEQUENCE [LARGE SCALE GENOMIC DNA]</scope>
    <source>
        <strain evidence="10 11">CC-Bw-6</strain>
    </source>
</reference>
<evidence type="ECO:0000256" key="3">
    <source>
        <dbReference type="ARBA" id="ARBA00022603"/>
    </source>
</evidence>
<dbReference type="HAMAP" id="MF_01057">
    <property type="entry name" value="tRNA_methyltr_TrmB"/>
    <property type="match status" value="1"/>
</dbReference>
<dbReference type="Gene3D" id="3.40.50.150">
    <property type="entry name" value="Vaccinia Virus protein VP39"/>
    <property type="match status" value="1"/>
</dbReference>
<dbReference type="SUPFAM" id="SSF53335">
    <property type="entry name" value="S-adenosyl-L-methionine-dependent methyltransferases"/>
    <property type="match status" value="1"/>
</dbReference>
<name>A0A516V535_9GAMM</name>
<evidence type="ECO:0000256" key="2">
    <source>
        <dbReference type="ARBA" id="ARBA00003015"/>
    </source>
</evidence>
<keyword evidence="4 9" id="KW-0808">Transferase</keyword>
<evidence type="ECO:0000256" key="7">
    <source>
        <dbReference type="ARBA" id="ARBA00060552"/>
    </source>
</evidence>
<evidence type="ECO:0000313" key="11">
    <source>
        <dbReference type="Proteomes" id="UP000315891"/>
    </source>
</evidence>
<dbReference type="InterPro" id="IPR055361">
    <property type="entry name" value="tRNA_methyltr_TrmB_bact"/>
</dbReference>
<comment type="function">
    <text evidence="2 9">Catalyzes the formation of N(7)-methylguanine at position 46 (m7G46) in tRNA.</text>
</comment>
<feature type="binding site" evidence="9">
    <location>
        <position position="154"/>
    </location>
    <ligand>
        <name>substrate</name>
    </ligand>
</feature>
<feature type="binding site" evidence="9">
    <location>
        <position position="127"/>
    </location>
    <ligand>
        <name>S-adenosyl-L-methionine</name>
        <dbReference type="ChEBI" id="CHEBI:59789"/>
    </ligand>
</feature>
<evidence type="ECO:0000256" key="4">
    <source>
        <dbReference type="ARBA" id="ARBA00022679"/>
    </source>
</evidence>
<dbReference type="AlphaFoldDB" id="A0A516V535"/>
<proteinExistence type="inferred from homology"/>
<dbReference type="PROSITE" id="PS51625">
    <property type="entry name" value="SAM_MT_TRMB"/>
    <property type="match status" value="1"/>
</dbReference>
<sequence>MTDPFSSEGRKAPPKPFTVTEGQRKVRSFVLRQGRFTEAQQRAFDELWPRFGIDYAGEPRDFDATFERKAKRILEIGFGNGEALRFSAQRDPDRDHIGIEVHAPGVGRLLNALAADDARNVRLYHHDAVEVLQNEIADASLDEARIYFPDPWHKKRHHKRRLVNPEFAALLVRKLAPGGRLHLATDWQDYAERMWDVLDATPGIANRAGERGAVPRPDWRPQTHFETRGQRLGHGVWDLLYDRTLQDGMS</sequence>
<evidence type="ECO:0000256" key="6">
    <source>
        <dbReference type="ARBA" id="ARBA00022694"/>
    </source>
</evidence>
<dbReference type="FunFam" id="3.40.50.150:FF:000035">
    <property type="entry name" value="tRNA (guanine-N(7)-)-methyltransferase"/>
    <property type="match status" value="1"/>
</dbReference>
<accession>A0A516V535</accession>
<dbReference type="CDD" id="cd02440">
    <property type="entry name" value="AdoMet_MTases"/>
    <property type="match status" value="1"/>
</dbReference>
<dbReference type="InterPro" id="IPR029063">
    <property type="entry name" value="SAM-dependent_MTases_sf"/>
</dbReference>
<protein>
    <recommendedName>
        <fullName evidence="9">tRNA (guanine-N(7)-)-methyltransferase</fullName>
        <ecNumber evidence="9">2.1.1.33</ecNumber>
    </recommendedName>
    <alternativeName>
        <fullName evidence="9">tRNA (guanine(46)-N(7))-methyltransferase</fullName>
    </alternativeName>
    <alternativeName>
        <fullName evidence="9">tRNA(m7G46)-methyltransferase</fullName>
    </alternativeName>
</protein>
<dbReference type="GO" id="GO:0043527">
    <property type="term" value="C:tRNA methyltransferase complex"/>
    <property type="evidence" value="ECO:0007669"/>
    <property type="project" value="TreeGrafter"/>
</dbReference>
<dbReference type="Proteomes" id="UP000315891">
    <property type="component" value="Chromosome"/>
</dbReference>
<comment type="caution">
    <text evidence="9">Lacks conserved residue(s) required for the propagation of feature annotation.</text>
</comment>
<feature type="binding site" evidence="9">
    <location>
        <position position="186"/>
    </location>
    <ligand>
        <name>substrate</name>
    </ligand>
</feature>
<evidence type="ECO:0000256" key="8">
    <source>
        <dbReference type="ARBA" id="ARBA00060767"/>
    </source>
</evidence>
<dbReference type="NCBIfam" id="TIGR00091">
    <property type="entry name" value="tRNA (guanosine(46)-N7)-methyltransferase TrmB"/>
    <property type="match status" value="1"/>
</dbReference>
<gene>
    <name evidence="9 10" type="primary">trmB</name>
    <name evidence="10" type="ORF">FNZ56_06885</name>
</gene>
<dbReference type="InterPro" id="IPR003358">
    <property type="entry name" value="tRNA_(Gua-N-7)_MeTrfase_Trmb"/>
</dbReference>
<evidence type="ECO:0000256" key="9">
    <source>
        <dbReference type="HAMAP-Rule" id="MF_01057"/>
    </source>
</evidence>
<evidence type="ECO:0000313" key="10">
    <source>
        <dbReference type="EMBL" id="QDQ73617.1"/>
    </source>
</evidence>
<dbReference type="PANTHER" id="PTHR23417">
    <property type="entry name" value="3-DEOXY-D-MANNO-OCTULOSONIC-ACID TRANSFERASE/TRNA GUANINE-N 7 - -METHYLTRANSFERASE"/>
    <property type="match status" value="1"/>
</dbReference>
<evidence type="ECO:0000256" key="1">
    <source>
        <dbReference type="ARBA" id="ARBA00000142"/>
    </source>
</evidence>
<dbReference type="UniPathway" id="UPA00989"/>
<feature type="binding site" evidence="9">
    <location>
        <position position="100"/>
    </location>
    <ligand>
        <name>S-adenosyl-L-methionine</name>
        <dbReference type="ChEBI" id="CHEBI:59789"/>
    </ligand>
</feature>
<dbReference type="EMBL" id="CP041742">
    <property type="protein sequence ID" value="QDQ73617.1"/>
    <property type="molecule type" value="Genomic_DNA"/>
</dbReference>
<dbReference type="PANTHER" id="PTHR23417:SF14">
    <property type="entry name" value="PENTACOTRIPEPTIDE-REPEAT REGION OF PRORP DOMAIN-CONTAINING PROTEIN"/>
    <property type="match status" value="1"/>
</dbReference>
<keyword evidence="6 9" id="KW-0819">tRNA processing</keyword>
<feature type="binding site" evidence="9">
    <location>
        <position position="75"/>
    </location>
    <ligand>
        <name>S-adenosyl-L-methionine</name>
        <dbReference type="ChEBI" id="CHEBI:59789"/>
    </ligand>
</feature>
<dbReference type="Pfam" id="PF02390">
    <property type="entry name" value="Methyltransf_4"/>
    <property type="match status" value="1"/>
</dbReference>
<keyword evidence="5 9" id="KW-0949">S-adenosyl-L-methionine</keyword>
<keyword evidence="11" id="KW-1185">Reference proteome</keyword>
<comment type="pathway">
    <text evidence="7 9">tRNA modification; N(7)-methylguanine-tRNA biosynthesis.</text>
</comment>
<keyword evidence="3 9" id="KW-0489">Methyltransferase</keyword>
<dbReference type="RefSeq" id="WP_143879129.1">
    <property type="nucleotide sequence ID" value="NZ_BAABLZ010000001.1"/>
</dbReference>
<feature type="binding site" evidence="9">
    <location>
        <begin position="223"/>
        <end position="226"/>
    </location>
    <ligand>
        <name>substrate</name>
    </ligand>
</feature>
<evidence type="ECO:0000256" key="5">
    <source>
        <dbReference type="ARBA" id="ARBA00022691"/>
    </source>
</evidence>
<comment type="similarity">
    <text evidence="8 9">Belongs to the class I-like SAM-binding methyltransferase superfamily. TrmB family.</text>
</comment>
<feature type="binding site" evidence="9">
    <location>
        <position position="150"/>
    </location>
    <ligand>
        <name>S-adenosyl-L-methionine</name>
        <dbReference type="ChEBI" id="CHEBI:59789"/>
    </ligand>
</feature>
<organism evidence="10 11">
    <name type="scientific">Pseudoluteimonas lycopersici</name>
    <dbReference type="NCBI Taxonomy" id="1324796"/>
    <lineage>
        <taxon>Bacteria</taxon>
        <taxon>Pseudomonadati</taxon>
        <taxon>Pseudomonadota</taxon>
        <taxon>Gammaproteobacteria</taxon>
        <taxon>Lysobacterales</taxon>
        <taxon>Lysobacteraceae</taxon>
        <taxon>Pseudoluteimonas</taxon>
    </lineage>
</organism>